<feature type="compositionally biased region" description="Basic and acidic residues" evidence="1">
    <location>
        <begin position="83"/>
        <end position="126"/>
    </location>
</feature>
<feature type="compositionally biased region" description="Basic and acidic residues" evidence="1">
    <location>
        <begin position="224"/>
        <end position="237"/>
    </location>
</feature>
<dbReference type="AlphaFoldDB" id="A0A6L2J984"/>
<comment type="caution">
    <text evidence="2">The sequence shown here is derived from an EMBL/GenBank/DDBJ whole genome shotgun (WGS) entry which is preliminary data.</text>
</comment>
<protein>
    <submittedName>
        <fullName evidence="2">Uncharacterized protein</fullName>
    </submittedName>
</protein>
<feature type="compositionally biased region" description="Basic and acidic residues" evidence="1">
    <location>
        <begin position="253"/>
        <end position="271"/>
    </location>
</feature>
<gene>
    <name evidence="2" type="ORF">Tci_004232</name>
</gene>
<feature type="compositionally biased region" description="Basic and acidic residues" evidence="1">
    <location>
        <begin position="48"/>
        <end position="74"/>
    </location>
</feature>
<organism evidence="2">
    <name type="scientific">Tanacetum cinerariifolium</name>
    <name type="common">Dalmatian daisy</name>
    <name type="synonym">Chrysanthemum cinerariifolium</name>
    <dbReference type="NCBI Taxonomy" id="118510"/>
    <lineage>
        <taxon>Eukaryota</taxon>
        <taxon>Viridiplantae</taxon>
        <taxon>Streptophyta</taxon>
        <taxon>Embryophyta</taxon>
        <taxon>Tracheophyta</taxon>
        <taxon>Spermatophyta</taxon>
        <taxon>Magnoliopsida</taxon>
        <taxon>eudicotyledons</taxon>
        <taxon>Gunneridae</taxon>
        <taxon>Pentapetalae</taxon>
        <taxon>asterids</taxon>
        <taxon>campanulids</taxon>
        <taxon>Asterales</taxon>
        <taxon>Asteraceae</taxon>
        <taxon>Asteroideae</taxon>
        <taxon>Anthemideae</taxon>
        <taxon>Anthemidinae</taxon>
        <taxon>Tanacetum</taxon>
    </lineage>
</organism>
<sequence>MCFERAGDTTWEILAKTILPRGVMATSMWREKSVDEKYKDREKRHRDKNKEKEKEKNIKERERKKEREERDRERERKRKVSRRKEDSVENGGVKKVDESVADKKETRTREEDMAKEQRKLDDEMEKRRRRVQEWESDDEEALPVENTNDHIDVDGDVKENNENEDGMVNGLDNGDTVTFVQNGDAMVEDEIDPHDAFMNTMVILEVTKLTAEVFVLDEKNSDNKVKENGRKKTRENGGEGLVQVGGKIGRSNSRFERGEEDREEFRALLHN</sequence>
<feature type="region of interest" description="Disordered" evidence="1">
    <location>
        <begin position="24"/>
        <end position="174"/>
    </location>
</feature>
<proteinExistence type="predicted"/>
<reference evidence="2" key="1">
    <citation type="journal article" date="2019" name="Sci. Rep.">
        <title>Draft genome of Tanacetum cinerariifolium, the natural source of mosquito coil.</title>
        <authorList>
            <person name="Yamashiro T."/>
            <person name="Shiraishi A."/>
            <person name="Satake H."/>
            <person name="Nakayama K."/>
        </authorList>
    </citation>
    <scope>NUCLEOTIDE SEQUENCE</scope>
</reference>
<name>A0A6L2J984_TANCI</name>
<dbReference type="EMBL" id="BKCJ010000334">
    <property type="protein sequence ID" value="GEU32254.1"/>
    <property type="molecule type" value="Genomic_DNA"/>
</dbReference>
<feature type="compositionally biased region" description="Basic and acidic residues" evidence="1">
    <location>
        <begin position="147"/>
        <end position="161"/>
    </location>
</feature>
<feature type="compositionally biased region" description="Basic and acidic residues" evidence="1">
    <location>
        <begin position="29"/>
        <end position="41"/>
    </location>
</feature>
<evidence type="ECO:0000313" key="2">
    <source>
        <dbReference type="EMBL" id="GEU32254.1"/>
    </source>
</evidence>
<feature type="region of interest" description="Disordered" evidence="1">
    <location>
        <begin position="224"/>
        <end position="271"/>
    </location>
</feature>
<evidence type="ECO:0000256" key="1">
    <source>
        <dbReference type="SAM" id="MobiDB-lite"/>
    </source>
</evidence>
<accession>A0A6L2J984</accession>